<dbReference type="PANTHER" id="PTHR30474">
    <property type="entry name" value="CELL CYCLE PROTEIN"/>
    <property type="match status" value="1"/>
</dbReference>
<dbReference type="GO" id="GO:0008955">
    <property type="term" value="F:peptidoglycan glycosyltransferase activity"/>
    <property type="evidence" value="ECO:0007669"/>
    <property type="project" value="UniProtKB-EC"/>
</dbReference>
<evidence type="ECO:0000256" key="14">
    <source>
        <dbReference type="ARBA" id="ARBA00044770"/>
    </source>
</evidence>
<accession>A0A2H0WRR7</accession>
<feature type="transmembrane region" description="Helical" evidence="16">
    <location>
        <begin position="12"/>
        <end position="29"/>
    </location>
</feature>
<evidence type="ECO:0000256" key="1">
    <source>
        <dbReference type="ARBA" id="ARBA00004141"/>
    </source>
</evidence>
<evidence type="ECO:0000313" key="17">
    <source>
        <dbReference type="EMBL" id="PIS15364.1"/>
    </source>
</evidence>
<dbReference type="GO" id="GO:0009252">
    <property type="term" value="P:peptidoglycan biosynthetic process"/>
    <property type="evidence" value="ECO:0007669"/>
    <property type="project" value="UniProtKB-KW"/>
</dbReference>
<protein>
    <recommendedName>
        <fullName evidence="12">Probable peptidoglycan glycosyltransferase FtsW</fullName>
        <ecNumber evidence="14">2.4.99.28</ecNumber>
    </recommendedName>
    <alternativeName>
        <fullName evidence="13">Cell division protein FtsW</fullName>
    </alternativeName>
    <alternativeName>
        <fullName evidence="10">Cell wall polymerase</fullName>
    </alternativeName>
    <alternativeName>
        <fullName evidence="9">Peptidoglycan polymerase</fullName>
    </alternativeName>
</protein>
<proteinExistence type="inferred from homology"/>
<evidence type="ECO:0000256" key="11">
    <source>
        <dbReference type="ARBA" id="ARBA00038053"/>
    </source>
</evidence>
<keyword evidence="3" id="KW-0808">Transferase</keyword>
<dbReference type="GO" id="GO:0032153">
    <property type="term" value="C:cell division site"/>
    <property type="evidence" value="ECO:0007669"/>
    <property type="project" value="TreeGrafter"/>
</dbReference>
<keyword evidence="6" id="KW-0573">Peptidoglycan synthesis</keyword>
<evidence type="ECO:0000256" key="13">
    <source>
        <dbReference type="ARBA" id="ARBA00041418"/>
    </source>
</evidence>
<feature type="transmembrane region" description="Helical" evidence="16">
    <location>
        <begin position="283"/>
        <end position="304"/>
    </location>
</feature>
<evidence type="ECO:0000256" key="5">
    <source>
        <dbReference type="ARBA" id="ARBA00022960"/>
    </source>
</evidence>
<evidence type="ECO:0000256" key="10">
    <source>
        <dbReference type="ARBA" id="ARBA00033270"/>
    </source>
</evidence>
<dbReference type="PANTHER" id="PTHR30474:SF2">
    <property type="entry name" value="PEPTIDOGLYCAN GLYCOSYLTRANSFERASE FTSW-RELATED"/>
    <property type="match status" value="1"/>
</dbReference>
<evidence type="ECO:0000256" key="16">
    <source>
        <dbReference type="SAM" id="Phobius"/>
    </source>
</evidence>
<dbReference type="InterPro" id="IPR018365">
    <property type="entry name" value="Cell_cycle_FtsW-rel_CS"/>
</dbReference>
<dbReference type="GO" id="GO:0008360">
    <property type="term" value="P:regulation of cell shape"/>
    <property type="evidence" value="ECO:0007669"/>
    <property type="project" value="UniProtKB-KW"/>
</dbReference>
<feature type="transmembrane region" description="Helical" evidence="16">
    <location>
        <begin position="67"/>
        <end position="89"/>
    </location>
</feature>
<gene>
    <name evidence="17" type="ORF">COT63_00295</name>
</gene>
<name>A0A2H0WRR7_9BACT</name>
<sequence>MKKFKKIKFDWIILGNIIFLTAISLLLLLGTGENLFQDQLVNAIVGFSFFIFFSFFPYQLLKKISFFLLISSLIFLSLPLILGVATRGATRWINLGSFSLQPSEIIKPFAISIIANQGVLLSFLLALPFAILIFIQPDLGSTLSLICGFGGVWISKSEARKSFLALLVLGTLLLPILWHFLAPFQKERITSFLHPQSDPLGSSYQSLQAIITVGSGKIFGRGLGLGTQSRLAFLPENHNDLIFASLIESFGLFGGILILASYCLLLWHLISIAKNSEDEFGRLLTLGIFSMLSGQIFINIGMNMGILPITGITLPLISYGGSSYLATMISLGMCHSVFRQSRHYPRELDIK</sequence>
<evidence type="ECO:0000256" key="3">
    <source>
        <dbReference type="ARBA" id="ARBA00022679"/>
    </source>
</evidence>
<feature type="transmembrane region" description="Helical" evidence="16">
    <location>
        <begin position="163"/>
        <end position="181"/>
    </location>
</feature>
<keyword evidence="5" id="KW-0133">Cell shape</keyword>
<comment type="caution">
    <text evidence="17">The sequence shown here is derived from an EMBL/GenBank/DDBJ whole genome shotgun (WGS) entry which is preliminary data.</text>
</comment>
<keyword evidence="2" id="KW-0328">Glycosyltransferase</keyword>
<keyword evidence="8 16" id="KW-0472">Membrane</keyword>
<feature type="transmembrane region" description="Helical" evidence="16">
    <location>
        <begin position="316"/>
        <end position="338"/>
    </location>
</feature>
<feature type="transmembrane region" description="Helical" evidence="16">
    <location>
        <begin position="41"/>
        <end position="60"/>
    </location>
</feature>
<dbReference type="AlphaFoldDB" id="A0A2H0WRR7"/>
<dbReference type="InterPro" id="IPR001182">
    <property type="entry name" value="FtsW/RodA"/>
</dbReference>
<organism evidence="17 18">
    <name type="scientific">Candidatus Shapirobacteria bacterium CG09_land_8_20_14_0_10_38_17</name>
    <dbReference type="NCBI Taxonomy" id="1974884"/>
    <lineage>
        <taxon>Bacteria</taxon>
        <taxon>Candidatus Shapironibacteriota</taxon>
    </lineage>
</organism>
<evidence type="ECO:0000256" key="12">
    <source>
        <dbReference type="ARBA" id="ARBA00041185"/>
    </source>
</evidence>
<evidence type="ECO:0000313" key="18">
    <source>
        <dbReference type="Proteomes" id="UP000231282"/>
    </source>
</evidence>
<comment type="catalytic activity">
    <reaction evidence="15">
        <text>[GlcNAc-(1-&gt;4)-Mur2Ac(oyl-L-Ala-gamma-D-Glu-L-Lys-D-Ala-D-Ala)](n)-di-trans,octa-cis-undecaprenyl diphosphate + beta-D-GlcNAc-(1-&gt;4)-Mur2Ac(oyl-L-Ala-gamma-D-Glu-L-Lys-D-Ala-D-Ala)-di-trans,octa-cis-undecaprenyl diphosphate = [GlcNAc-(1-&gt;4)-Mur2Ac(oyl-L-Ala-gamma-D-Glu-L-Lys-D-Ala-D-Ala)](n+1)-di-trans,octa-cis-undecaprenyl diphosphate + di-trans,octa-cis-undecaprenyl diphosphate + H(+)</text>
        <dbReference type="Rhea" id="RHEA:23708"/>
        <dbReference type="Rhea" id="RHEA-COMP:9602"/>
        <dbReference type="Rhea" id="RHEA-COMP:9603"/>
        <dbReference type="ChEBI" id="CHEBI:15378"/>
        <dbReference type="ChEBI" id="CHEBI:58405"/>
        <dbReference type="ChEBI" id="CHEBI:60033"/>
        <dbReference type="ChEBI" id="CHEBI:78435"/>
        <dbReference type="EC" id="2.4.99.28"/>
    </reaction>
</comment>
<keyword evidence="4 16" id="KW-0812">Transmembrane</keyword>
<dbReference type="GO" id="GO:0051301">
    <property type="term" value="P:cell division"/>
    <property type="evidence" value="ECO:0007669"/>
    <property type="project" value="InterPro"/>
</dbReference>
<dbReference type="Pfam" id="PF01098">
    <property type="entry name" value="FTSW_RODA_SPOVE"/>
    <property type="match status" value="1"/>
</dbReference>
<evidence type="ECO:0000256" key="8">
    <source>
        <dbReference type="ARBA" id="ARBA00023136"/>
    </source>
</evidence>
<evidence type="ECO:0000256" key="7">
    <source>
        <dbReference type="ARBA" id="ARBA00022989"/>
    </source>
</evidence>
<dbReference type="EC" id="2.4.99.28" evidence="14"/>
<evidence type="ECO:0000256" key="15">
    <source>
        <dbReference type="ARBA" id="ARBA00049902"/>
    </source>
</evidence>
<evidence type="ECO:0000256" key="2">
    <source>
        <dbReference type="ARBA" id="ARBA00022676"/>
    </source>
</evidence>
<comment type="similarity">
    <text evidence="11">Belongs to the SEDS family. FtsW subfamily.</text>
</comment>
<evidence type="ECO:0000256" key="4">
    <source>
        <dbReference type="ARBA" id="ARBA00022692"/>
    </source>
</evidence>
<feature type="transmembrane region" description="Helical" evidence="16">
    <location>
        <begin position="109"/>
        <end position="135"/>
    </location>
</feature>
<feature type="transmembrane region" description="Helical" evidence="16">
    <location>
        <begin position="250"/>
        <end position="271"/>
    </location>
</feature>
<reference evidence="18" key="1">
    <citation type="submission" date="2017-09" db="EMBL/GenBank/DDBJ databases">
        <title>Depth-based differentiation of microbial function through sediment-hosted aquifers and enrichment of novel symbionts in the deep terrestrial subsurface.</title>
        <authorList>
            <person name="Probst A.J."/>
            <person name="Ladd B."/>
            <person name="Jarett J.K."/>
            <person name="Geller-Mcgrath D.E."/>
            <person name="Sieber C.M.K."/>
            <person name="Emerson J.B."/>
            <person name="Anantharaman K."/>
            <person name="Thomas B.C."/>
            <person name="Malmstrom R."/>
            <person name="Stieglmeier M."/>
            <person name="Klingl A."/>
            <person name="Woyke T."/>
            <person name="Ryan C.M."/>
            <person name="Banfield J.F."/>
        </authorList>
    </citation>
    <scope>NUCLEOTIDE SEQUENCE [LARGE SCALE GENOMIC DNA]</scope>
</reference>
<dbReference type="GO" id="GO:0015648">
    <property type="term" value="F:lipid-linked peptidoglycan transporter activity"/>
    <property type="evidence" value="ECO:0007669"/>
    <property type="project" value="TreeGrafter"/>
</dbReference>
<dbReference type="PROSITE" id="PS00428">
    <property type="entry name" value="FTSW_RODA_SPOVE"/>
    <property type="match status" value="1"/>
</dbReference>
<evidence type="ECO:0000256" key="9">
    <source>
        <dbReference type="ARBA" id="ARBA00032370"/>
    </source>
</evidence>
<comment type="subcellular location">
    <subcellularLocation>
        <location evidence="1">Membrane</location>
        <topology evidence="1">Multi-pass membrane protein</topology>
    </subcellularLocation>
</comment>
<dbReference type="Proteomes" id="UP000231282">
    <property type="component" value="Unassembled WGS sequence"/>
</dbReference>
<evidence type="ECO:0000256" key="6">
    <source>
        <dbReference type="ARBA" id="ARBA00022984"/>
    </source>
</evidence>
<dbReference type="EMBL" id="PEZH01000007">
    <property type="protein sequence ID" value="PIS15364.1"/>
    <property type="molecule type" value="Genomic_DNA"/>
</dbReference>
<keyword evidence="7 16" id="KW-1133">Transmembrane helix</keyword>
<dbReference type="GO" id="GO:0005886">
    <property type="term" value="C:plasma membrane"/>
    <property type="evidence" value="ECO:0007669"/>
    <property type="project" value="TreeGrafter"/>
</dbReference>